<dbReference type="STRING" id="1193682.BJP25_19625"/>
<gene>
    <name evidence="2" type="ORF">BJP25_19625</name>
</gene>
<evidence type="ECO:0000313" key="3">
    <source>
        <dbReference type="Proteomes" id="UP000186040"/>
    </source>
</evidence>
<dbReference type="EMBL" id="MKQR01000015">
    <property type="protein sequence ID" value="OLR92858.1"/>
    <property type="molecule type" value="Genomic_DNA"/>
</dbReference>
<organism evidence="2 3">
    <name type="scientific">Actinokineospora bangkokensis</name>
    <dbReference type="NCBI Taxonomy" id="1193682"/>
    <lineage>
        <taxon>Bacteria</taxon>
        <taxon>Bacillati</taxon>
        <taxon>Actinomycetota</taxon>
        <taxon>Actinomycetes</taxon>
        <taxon>Pseudonocardiales</taxon>
        <taxon>Pseudonocardiaceae</taxon>
        <taxon>Actinokineospora</taxon>
    </lineage>
</organism>
<keyword evidence="3" id="KW-1185">Reference proteome</keyword>
<feature type="region of interest" description="Disordered" evidence="1">
    <location>
        <begin position="135"/>
        <end position="157"/>
    </location>
</feature>
<dbReference type="OrthoDB" id="49490at2"/>
<evidence type="ECO:0000256" key="1">
    <source>
        <dbReference type="SAM" id="MobiDB-lite"/>
    </source>
</evidence>
<dbReference type="AlphaFoldDB" id="A0A1Q9LLE4"/>
<dbReference type="Gene3D" id="1.50.10.10">
    <property type="match status" value="1"/>
</dbReference>
<accession>A0A1Q9LLE4</accession>
<comment type="caution">
    <text evidence="2">The sequence shown here is derived from an EMBL/GenBank/DDBJ whole genome shotgun (WGS) entry which is preliminary data.</text>
</comment>
<dbReference type="Proteomes" id="UP000186040">
    <property type="component" value="Unassembled WGS sequence"/>
</dbReference>
<proteinExistence type="predicted"/>
<dbReference type="InterPro" id="IPR012341">
    <property type="entry name" value="6hp_glycosidase-like_sf"/>
</dbReference>
<dbReference type="InterPro" id="IPR008928">
    <property type="entry name" value="6-hairpin_glycosidase_sf"/>
</dbReference>
<reference evidence="2 3" key="1">
    <citation type="submission" date="2016-10" db="EMBL/GenBank/DDBJ databases">
        <title>The Draft Genome Sequence of Actinokineospora bangkokensis 44EHWT reveals the biosynthetic pathway of antifungal compounds Thailandins with unusual extender unit butylmalonyl-CoA.</title>
        <authorList>
            <person name="Greule A."/>
            <person name="Intra B."/>
            <person name="Flemming S."/>
            <person name="Rommel M.G."/>
            <person name="Panbangred W."/>
            <person name="Bechthold A."/>
        </authorList>
    </citation>
    <scope>NUCLEOTIDE SEQUENCE [LARGE SCALE GENOMIC DNA]</scope>
    <source>
        <strain evidence="2 3">44EHW</strain>
    </source>
</reference>
<name>A0A1Q9LLE4_9PSEU</name>
<sequence length="812" mass="86824">MPETTERARLADRRSLVVGDRLFVQGDASGAYPASGFHTRGEMGGFWAPPVKLLDGLWFGVDGSWLAGGSATEYASGAGYERFRYQAPGGVTAERVQFVPDGLQSAVIGVTLRAPRSRTVTLAVDAHSDLMPAYPWTGTTPTSTERDLPDSVSGDRTGLTFREQSADHDYAAVVSGTRAPSGVRAGGTHRGPQDPPVLCPATGDAPYRCDDSAGGKGAGGGLEYRVELSANRPTTLWFAVSGSEQGLAAARSQQRAALADPAGAFAAKLDARRAVAARTRVDLPGDRLLQSSVEWSKQNLADSVQEARDLRVREVNAGTAYPAPVGTVARARWIGAGFPDYPWLFATDGEYSAHAAVAAGDFDSVRAHLRALRDVSDLVNRRSGKVVHEVVSTGDVYFGTNADPGNTDETAKFPSTVALLWRWTGDDSVRDEFYDAAVRALRYVDRTLDTDGDGWPEGLGNVERAGMGEEKLDNTVYYIRGLRDLADLATSKADREVARWATTKADDLQSRFEAQWWNGAGTNAYADSIDLPDAGGNDNTRIFQRHWTGVTPMEADLPTGPLAQRDHALAALTQREKPCYTGEFGLYHTGSGPTTTGNPGPSCDNAVSQVPSERSTFSLNTAIMAVAEGNYGRLSQQRAYTTGNARIQLDNRVWEKPGAMPEIAPSPDFTANIDRPFTDRSMVLQAWGTYGVLWPVVHQQLGIDPDLGRRTLSVVPQIPAGQTRVAGENILLGKGSASVSAELTGQVLRVRASVERVRADVVVGAVLPEGKRVAAVTVGGKPVPYRVVTTSRGTEVRAAVGPRADLSIRLAG</sequence>
<dbReference type="GO" id="GO:0005975">
    <property type="term" value="P:carbohydrate metabolic process"/>
    <property type="evidence" value="ECO:0007669"/>
    <property type="project" value="InterPro"/>
</dbReference>
<evidence type="ECO:0000313" key="2">
    <source>
        <dbReference type="EMBL" id="OLR92858.1"/>
    </source>
</evidence>
<protein>
    <submittedName>
        <fullName evidence="2">Glycogen debranching protein</fullName>
    </submittedName>
</protein>
<dbReference type="SUPFAM" id="SSF48208">
    <property type="entry name" value="Six-hairpin glycosidases"/>
    <property type="match status" value="1"/>
</dbReference>
<feature type="region of interest" description="Disordered" evidence="1">
    <location>
        <begin position="178"/>
        <end position="198"/>
    </location>
</feature>